<gene>
    <name evidence="6" type="ORF">LZC94_30085</name>
</gene>
<comment type="cofactor">
    <cofactor evidence="1">
        <name>Fe(2+)</name>
        <dbReference type="ChEBI" id="CHEBI:29033"/>
    </cofactor>
</comment>
<evidence type="ECO:0000256" key="2">
    <source>
        <dbReference type="ARBA" id="ARBA00006787"/>
    </source>
</evidence>
<sequence>MQPTQRTDEVPFHLTGAFAPVFEERTDRDLTVIGELPPDLCGTYVRNGPNPRSGTSPAWFAGDGMLHAVRFEGGRARGYRNRWIRGPYAPNTNVVRHAGRILSLVEARLPVEVSADLETVGPYDFGGVLARSMTAHPKICPRTGELLFFAYGAEPPHLTFYRADARGEVVQSTPIDVPKATYLHDFAITARCAVFYDLPVLVSSFKSPAPFAWDDGYRARIGIVPRDGRDEDVRWFDVAPCTISHTVNAFEDGDTVVLDAIRAPRLFTPHALYRYTFDLRTGKVAEETLDPRFVDFPRVHPAFQGAAYRDAYAVELCDFARGGFGRTRLHKYDVARGTSVVHDFGSGQMPGEAVVAPRPDATAEDDAWVLLFVHDDRGPSALVVLDAQRFDGDPVATVRLPCRVPFGFHGAWLPDGA</sequence>
<keyword evidence="4" id="KW-0560">Oxidoreductase</keyword>
<organism evidence="6 7">
    <name type="scientific">Pendulispora albinea</name>
    <dbReference type="NCBI Taxonomy" id="2741071"/>
    <lineage>
        <taxon>Bacteria</taxon>
        <taxon>Pseudomonadati</taxon>
        <taxon>Myxococcota</taxon>
        <taxon>Myxococcia</taxon>
        <taxon>Myxococcales</taxon>
        <taxon>Sorangiineae</taxon>
        <taxon>Pendulisporaceae</taxon>
        <taxon>Pendulispora</taxon>
    </lineage>
</organism>
<dbReference type="PANTHER" id="PTHR10543">
    <property type="entry name" value="BETA-CAROTENE DIOXYGENASE"/>
    <property type="match status" value="1"/>
</dbReference>
<name>A0ABZ2LSF6_9BACT</name>
<proteinExistence type="inferred from homology"/>
<dbReference type="InterPro" id="IPR004294">
    <property type="entry name" value="Carotenoid_Oase"/>
</dbReference>
<keyword evidence="5" id="KW-0408">Iron</keyword>
<reference evidence="6 7" key="1">
    <citation type="submission" date="2021-12" db="EMBL/GenBank/DDBJ databases">
        <title>Discovery of the Pendulisporaceae a myxobacterial family with distinct sporulation behavior and unique specialized metabolism.</title>
        <authorList>
            <person name="Garcia R."/>
            <person name="Popoff A."/>
            <person name="Bader C.D."/>
            <person name="Loehr J."/>
            <person name="Walesch S."/>
            <person name="Walt C."/>
            <person name="Boldt J."/>
            <person name="Bunk B."/>
            <person name="Haeckl F.J.F.P.J."/>
            <person name="Gunesch A.P."/>
            <person name="Birkelbach J."/>
            <person name="Nuebel U."/>
            <person name="Pietschmann T."/>
            <person name="Bach T."/>
            <person name="Mueller R."/>
        </authorList>
    </citation>
    <scope>NUCLEOTIDE SEQUENCE [LARGE SCALE GENOMIC DNA]</scope>
    <source>
        <strain evidence="6 7">MSr11954</strain>
    </source>
</reference>
<dbReference type="Proteomes" id="UP001370348">
    <property type="component" value="Chromosome"/>
</dbReference>
<protein>
    <submittedName>
        <fullName evidence="6">Carotenoid oxygenase family protein</fullName>
    </submittedName>
</protein>
<accession>A0ABZ2LSF6</accession>
<keyword evidence="3" id="KW-0479">Metal-binding</keyword>
<comment type="similarity">
    <text evidence="2">Belongs to the carotenoid oxygenase family.</text>
</comment>
<evidence type="ECO:0000256" key="3">
    <source>
        <dbReference type="ARBA" id="ARBA00022723"/>
    </source>
</evidence>
<dbReference type="PANTHER" id="PTHR10543:SF89">
    <property type="entry name" value="CAROTENOID 9,10(9',10')-CLEAVAGE DIOXYGENASE 1"/>
    <property type="match status" value="1"/>
</dbReference>
<evidence type="ECO:0000313" key="6">
    <source>
        <dbReference type="EMBL" id="WXB12090.1"/>
    </source>
</evidence>
<dbReference type="Pfam" id="PF03055">
    <property type="entry name" value="RPE65"/>
    <property type="match status" value="2"/>
</dbReference>
<dbReference type="RefSeq" id="WP_394821709.1">
    <property type="nucleotide sequence ID" value="NZ_CP089984.1"/>
</dbReference>
<evidence type="ECO:0000313" key="7">
    <source>
        <dbReference type="Proteomes" id="UP001370348"/>
    </source>
</evidence>
<keyword evidence="7" id="KW-1185">Reference proteome</keyword>
<evidence type="ECO:0000256" key="1">
    <source>
        <dbReference type="ARBA" id="ARBA00001954"/>
    </source>
</evidence>
<dbReference type="EMBL" id="CP089984">
    <property type="protein sequence ID" value="WXB12090.1"/>
    <property type="molecule type" value="Genomic_DNA"/>
</dbReference>
<evidence type="ECO:0000256" key="5">
    <source>
        <dbReference type="ARBA" id="ARBA00023004"/>
    </source>
</evidence>
<evidence type="ECO:0000256" key="4">
    <source>
        <dbReference type="ARBA" id="ARBA00023002"/>
    </source>
</evidence>